<dbReference type="Gene3D" id="3.30.40.10">
    <property type="entry name" value="Zinc/RING finger domain, C3HC4 (zinc finger)"/>
    <property type="match status" value="1"/>
</dbReference>
<evidence type="ECO:0000259" key="6">
    <source>
        <dbReference type="PROSITE" id="PS50089"/>
    </source>
</evidence>
<dbReference type="EMBL" id="WJQU01000003">
    <property type="protein sequence ID" value="KAJ6638279.1"/>
    <property type="molecule type" value="Genomic_DNA"/>
</dbReference>
<evidence type="ECO:0000256" key="5">
    <source>
        <dbReference type="SAM" id="MobiDB-lite"/>
    </source>
</evidence>
<evidence type="ECO:0000256" key="2">
    <source>
        <dbReference type="ARBA" id="ARBA00022771"/>
    </source>
</evidence>
<evidence type="ECO:0000313" key="7">
    <source>
        <dbReference type="EMBL" id="KAJ6638279.1"/>
    </source>
</evidence>
<protein>
    <submittedName>
        <fullName evidence="7">E3 ubiquitin-protein ligase Iruka</fullName>
    </submittedName>
</protein>
<dbReference type="Pfam" id="PF13639">
    <property type="entry name" value="zf-RING_2"/>
    <property type="match status" value="1"/>
</dbReference>
<dbReference type="InterPro" id="IPR051834">
    <property type="entry name" value="RING_finger_E3_ligase"/>
</dbReference>
<evidence type="ECO:0000256" key="4">
    <source>
        <dbReference type="PROSITE-ProRule" id="PRU00175"/>
    </source>
</evidence>
<accession>A0A9Q0MVI0</accession>
<feature type="compositionally biased region" description="Polar residues" evidence="5">
    <location>
        <begin position="154"/>
        <end position="170"/>
    </location>
</feature>
<dbReference type="SUPFAM" id="SSF57850">
    <property type="entry name" value="RING/U-box"/>
    <property type="match status" value="1"/>
</dbReference>
<dbReference type="PANTHER" id="PTHR45931">
    <property type="entry name" value="SI:CH211-59O9.10"/>
    <property type="match status" value="1"/>
</dbReference>
<dbReference type="SMART" id="SM00184">
    <property type="entry name" value="RING"/>
    <property type="match status" value="1"/>
</dbReference>
<keyword evidence="1" id="KW-0479">Metal-binding</keyword>
<keyword evidence="3" id="KW-0862">Zinc</keyword>
<dbReference type="InterPro" id="IPR013083">
    <property type="entry name" value="Znf_RING/FYVE/PHD"/>
</dbReference>
<proteinExistence type="predicted"/>
<feature type="domain" description="RING-type" evidence="6">
    <location>
        <begin position="57"/>
        <end position="99"/>
    </location>
</feature>
<dbReference type="GO" id="GO:0061630">
    <property type="term" value="F:ubiquitin protein ligase activity"/>
    <property type="evidence" value="ECO:0007669"/>
    <property type="project" value="TreeGrafter"/>
</dbReference>
<name>A0A9Q0MVI0_9DIPT</name>
<reference evidence="7" key="1">
    <citation type="submission" date="2022-07" db="EMBL/GenBank/DDBJ databases">
        <authorList>
            <person name="Trinca V."/>
            <person name="Uliana J.V.C."/>
            <person name="Torres T.T."/>
            <person name="Ward R.J."/>
            <person name="Monesi N."/>
        </authorList>
    </citation>
    <scope>NUCLEOTIDE SEQUENCE</scope>
    <source>
        <strain evidence="7">HSMRA1968</strain>
        <tissue evidence="7">Whole embryos</tissue>
    </source>
</reference>
<feature type="region of interest" description="Disordered" evidence="5">
    <location>
        <begin position="197"/>
        <end position="222"/>
    </location>
</feature>
<gene>
    <name evidence="7" type="primary">Iru_0</name>
    <name evidence="7" type="ORF">Bhyg_11013</name>
</gene>
<dbReference type="GO" id="GO:0006511">
    <property type="term" value="P:ubiquitin-dependent protein catabolic process"/>
    <property type="evidence" value="ECO:0007669"/>
    <property type="project" value="TreeGrafter"/>
</dbReference>
<dbReference type="PROSITE" id="PS50089">
    <property type="entry name" value="ZF_RING_2"/>
    <property type="match status" value="1"/>
</dbReference>
<evidence type="ECO:0000256" key="1">
    <source>
        <dbReference type="ARBA" id="ARBA00022723"/>
    </source>
</evidence>
<dbReference type="InterPro" id="IPR001841">
    <property type="entry name" value="Znf_RING"/>
</dbReference>
<feature type="compositionally biased region" description="Basic residues" evidence="5">
    <location>
        <begin position="211"/>
        <end position="222"/>
    </location>
</feature>
<feature type="region of interest" description="Disordered" evidence="5">
    <location>
        <begin position="141"/>
        <end position="170"/>
    </location>
</feature>
<comment type="caution">
    <text evidence="7">The sequence shown here is derived from an EMBL/GenBank/DDBJ whole genome shotgun (WGS) entry which is preliminary data.</text>
</comment>
<dbReference type="AlphaFoldDB" id="A0A9Q0MVI0"/>
<sequence length="222" mass="25627">MMAARPKYNRAYRIEEIRESIPFGYLIKFPDAMTAAQMQAIPKVTIAEKQFALRTQCAVCFCYFVSDEIDIRKLPCNHFYHEKCIFPWLQENASCPTCREPLINQEDEDFEDAIRAHFEMLTRDLLCHLALSCLEDTSDNTSAESDIDWDMSDTETQSEQRSRSSNTDSVQTSFRISSGVVVPRRAAALRAASLIKQMYRPRRAQNAPKNVIRRSARQSKRK</sequence>
<dbReference type="CDD" id="cd16454">
    <property type="entry name" value="RING-H2_PA-TM-RING"/>
    <property type="match status" value="1"/>
</dbReference>
<keyword evidence="8" id="KW-1185">Reference proteome</keyword>
<evidence type="ECO:0000313" key="8">
    <source>
        <dbReference type="Proteomes" id="UP001151699"/>
    </source>
</evidence>
<organism evidence="7 8">
    <name type="scientific">Pseudolycoriella hygida</name>
    <dbReference type="NCBI Taxonomy" id="35572"/>
    <lineage>
        <taxon>Eukaryota</taxon>
        <taxon>Metazoa</taxon>
        <taxon>Ecdysozoa</taxon>
        <taxon>Arthropoda</taxon>
        <taxon>Hexapoda</taxon>
        <taxon>Insecta</taxon>
        <taxon>Pterygota</taxon>
        <taxon>Neoptera</taxon>
        <taxon>Endopterygota</taxon>
        <taxon>Diptera</taxon>
        <taxon>Nematocera</taxon>
        <taxon>Sciaroidea</taxon>
        <taxon>Sciaridae</taxon>
        <taxon>Pseudolycoriella</taxon>
    </lineage>
</organism>
<keyword evidence="2 4" id="KW-0863">Zinc-finger</keyword>
<dbReference type="OrthoDB" id="3824970at2759"/>
<evidence type="ECO:0000256" key="3">
    <source>
        <dbReference type="ARBA" id="ARBA00022833"/>
    </source>
</evidence>
<dbReference type="Proteomes" id="UP001151699">
    <property type="component" value="Chromosome X"/>
</dbReference>
<dbReference type="PANTHER" id="PTHR45931:SF3">
    <property type="entry name" value="RING ZINC FINGER-CONTAINING PROTEIN"/>
    <property type="match status" value="1"/>
</dbReference>
<dbReference type="GO" id="GO:0008270">
    <property type="term" value="F:zinc ion binding"/>
    <property type="evidence" value="ECO:0007669"/>
    <property type="project" value="UniProtKB-KW"/>
</dbReference>
<dbReference type="GO" id="GO:0005634">
    <property type="term" value="C:nucleus"/>
    <property type="evidence" value="ECO:0007669"/>
    <property type="project" value="TreeGrafter"/>
</dbReference>